<dbReference type="EMBL" id="JARBJD010000096">
    <property type="protein sequence ID" value="KAK2953060.1"/>
    <property type="molecule type" value="Genomic_DNA"/>
</dbReference>
<proteinExistence type="predicted"/>
<accession>A0ABQ9XNH8</accession>
<protein>
    <submittedName>
        <fullName evidence="1">Uncharacterized protein</fullName>
    </submittedName>
</protein>
<keyword evidence="2" id="KW-1185">Reference proteome</keyword>
<name>A0ABQ9XNH8_9EUKA</name>
<evidence type="ECO:0000313" key="1">
    <source>
        <dbReference type="EMBL" id="KAK2953060.1"/>
    </source>
</evidence>
<comment type="caution">
    <text evidence="1">The sequence shown here is derived from an EMBL/GenBank/DDBJ whole genome shotgun (WGS) entry which is preliminary data.</text>
</comment>
<evidence type="ECO:0000313" key="2">
    <source>
        <dbReference type="Proteomes" id="UP001281761"/>
    </source>
</evidence>
<organism evidence="1 2">
    <name type="scientific">Blattamonas nauphoetae</name>
    <dbReference type="NCBI Taxonomy" id="2049346"/>
    <lineage>
        <taxon>Eukaryota</taxon>
        <taxon>Metamonada</taxon>
        <taxon>Preaxostyla</taxon>
        <taxon>Oxymonadida</taxon>
        <taxon>Blattamonas</taxon>
    </lineage>
</organism>
<gene>
    <name evidence="1" type="ORF">BLNAU_12049</name>
</gene>
<reference evidence="1 2" key="1">
    <citation type="journal article" date="2022" name="bioRxiv">
        <title>Genomics of Preaxostyla Flagellates Illuminates Evolutionary Transitions and the Path Towards Mitochondrial Loss.</title>
        <authorList>
            <person name="Novak L.V.F."/>
            <person name="Treitli S.C."/>
            <person name="Pyrih J."/>
            <person name="Halakuc P."/>
            <person name="Pipaliya S.V."/>
            <person name="Vacek V."/>
            <person name="Brzon O."/>
            <person name="Soukal P."/>
            <person name="Eme L."/>
            <person name="Dacks J.B."/>
            <person name="Karnkowska A."/>
            <person name="Elias M."/>
            <person name="Hampl V."/>
        </authorList>
    </citation>
    <scope>NUCLEOTIDE SEQUENCE [LARGE SCALE GENOMIC DNA]</scope>
    <source>
        <strain evidence="1">NAU3</strain>
        <tissue evidence="1">Gut</tissue>
    </source>
</reference>
<dbReference type="Proteomes" id="UP001281761">
    <property type="component" value="Unassembled WGS sequence"/>
</dbReference>
<sequence>MTAIDKKTDPSSSTARSDLFCPPLPFSVNCSAFLNWNEELPQSDEENVVVFRSLVATVKLQPALDDSLEDKAVKLLESIHLANKASADAFLISLGKLAENSSRVITTAAMKMLKNLFFWCSAKIGLTLIQAGLIPQLIVTLNPQSLTFTEAVNIHTGLIKIILNSFRFATPNCLKKLGIEDDDDHSAVHETILTQVLTPSENLFWTYVHQSEVSIIVNKGTTLAFRTRSSILHFAMSQLSPPFGVSVLLAKKQCISLLLYCFADSHLLVPIFSLSYDFNFAFPSQQLFMILSDIEQTELITLCSI</sequence>